<dbReference type="OrthoDB" id="4656735at2759"/>
<sequence>MAVVCLDIAVDHRIERLFKPVNRSGGDRSRHVELIAARGVELGKNPHGPEVRVTKELAGPPTKGGIAIVLQQPRDSHPFDEGLDAVIKDCRSLAALADVFKTVSDGTLDIRTDVTIVDLLSYLPNEVKDLDGNTLTEAFRTMTRIICEKEPEVMLCAGRLDFNERKGEAVKFESIGVGKQFGKDRRPATVRVHQGAHQSVSVRRVNGFHPSYAVNRRSDISVLRQLQLLIAAETCGVLRGDWKNQRWMDELRQNCQAISGPKKKVRRPLFNYQESYCRILDELKSAIRPLITDRSLRNAPAGMVYDKLLESNVTRYCNDASLALREMAKCKDNGSDGYSLTGAIAWTQWFAEACQVDIDHEANETEFLAYVKDMVPTIRGCILYKRSLRRGGRGDNGVLNLEAACETFLDFAKNVELLLGELLLKKEANEWDELAGMLSNVSLGRVAA</sequence>
<organism evidence="1 2">
    <name type="scientific">Stachybotrys chartarum (strain CBS 109288 / IBT 7711)</name>
    <name type="common">Toxic black mold</name>
    <name type="synonym">Stilbospora chartarum</name>
    <dbReference type="NCBI Taxonomy" id="1280523"/>
    <lineage>
        <taxon>Eukaryota</taxon>
        <taxon>Fungi</taxon>
        <taxon>Dikarya</taxon>
        <taxon>Ascomycota</taxon>
        <taxon>Pezizomycotina</taxon>
        <taxon>Sordariomycetes</taxon>
        <taxon>Hypocreomycetidae</taxon>
        <taxon>Hypocreales</taxon>
        <taxon>Stachybotryaceae</taxon>
        <taxon>Stachybotrys</taxon>
    </lineage>
</organism>
<reference evidence="1 2" key="1">
    <citation type="journal article" date="2014" name="BMC Genomics">
        <title>Comparative genome sequencing reveals chemotype-specific gene clusters in the toxigenic black mold Stachybotrys.</title>
        <authorList>
            <person name="Semeiks J."/>
            <person name="Borek D."/>
            <person name="Otwinowski Z."/>
            <person name="Grishin N.V."/>
        </authorList>
    </citation>
    <scope>NUCLEOTIDE SEQUENCE [LARGE SCALE GENOMIC DNA]</scope>
    <source>
        <strain evidence="2">CBS 109288 / IBT 7711</strain>
    </source>
</reference>
<accession>A0A084B5K1</accession>
<gene>
    <name evidence="1" type="ORF">S7711_10835</name>
</gene>
<evidence type="ECO:0000313" key="2">
    <source>
        <dbReference type="Proteomes" id="UP000028045"/>
    </source>
</evidence>
<keyword evidence="2" id="KW-1185">Reference proteome</keyword>
<dbReference type="AlphaFoldDB" id="A0A084B5K1"/>
<evidence type="ECO:0000313" key="1">
    <source>
        <dbReference type="EMBL" id="KEY72830.1"/>
    </source>
</evidence>
<proteinExistence type="predicted"/>
<protein>
    <submittedName>
        <fullName evidence="1">Uncharacterized protein</fullName>
    </submittedName>
</protein>
<name>A0A084B5K1_STACB</name>
<dbReference type="Proteomes" id="UP000028045">
    <property type="component" value="Unassembled WGS sequence"/>
</dbReference>
<dbReference type="EMBL" id="KL648012">
    <property type="protein sequence ID" value="KEY72830.1"/>
    <property type="molecule type" value="Genomic_DNA"/>
</dbReference>
<dbReference type="HOGENOM" id="CLU_562585_0_0_1"/>